<keyword evidence="8" id="KW-0472">Membrane</keyword>
<evidence type="ECO:0000256" key="9">
    <source>
        <dbReference type="SAM" id="SignalP"/>
    </source>
</evidence>
<feature type="region of interest" description="Disordered" evidence="7">
    <location>
        <begin position="708"/>
        <end position="734"/>
    </location>
</feature>
<dbReference type="EMBL" id="JAAARO010000004">
    <property type="protein sequence ID" value="KAF5749532.1"/>
    <property type="molecule type" value="Genomic_DNA"/>
</dbReference>
<dbReference type="InterPro" id="IPR030395">
    <property type="entry name" value="GP_PDE_dom"/>
</dbReference>
<evidence type="ECO:0000256" key="5">
    <source>
        <dbReference type="ARBA" id="ARBA00023180"/>
    </source>
</evidence>
<dbReference type="AlphaFoldDB" id="A0A7J7DT27"/>
<organism evidence="11 12">
    <name type="scientific">Tripterygium wilfordii</name>
    <name type="common">Thunder God vine</name>
    <dbReference type="NCBI Taxonomy" id="458696"/>
    <lineage>
        <taxon>Eukaryota</taxon>
        <taxon>Viridiplantae</taxon>
        <taxon>Streptophyta</taxon>
        <taxon>Embryophyta</taxon>
        <taxon>Tracheophyta</taxon>
        <taxon>Spermatophyta</taxon>
        <taxon>Magnoliopsida</taxon>
        <taxon>eudicotyledons</taxon>
        <taxon>Gunneridae</taxon>
        <taxon>Pentapetalae</taxon>
        <taxon>rosids</taxon>
        <taxon>fabids</taxon>
        <taxon>Celastrales</taxon>
        <taxon>Celastraceae</taxon>
        <taxon>Tripterygium</taxon>
    </lineage>
</organism>
<proteinExistence type="predicted"/>
<dbReference type="GO" id="GO:0008889">
    <property type="term" value="F:glycerophosphodiester phosphodiesterase activity"/>
    <property type="evidence" value="ECO:0007669"/>
    <property type="project" value="UniProtKB-EC"/>
</dbReference>
<dbReference type="SUPFAM" id="SSF51695">
    <property type="entry name" value="PLC-like phosphodiesterases"/>
    <property type="match status" value="2"/>
</dbReference>
<comment type="catalytic activity">
    <reaction evidence="6">
        <text>a sn-glycero-3-phosphodiester + H2O = an alcohol + sn-glycerol 3-phosphate + H(+)</text>
        <dbReference type="Rhea" id="RHEA:12969"/>
        <dbReference type="ChEBI" id="CHEBI:15377"/>
        <dbReference type="ChEBI" id="CHEBI:15378"/>
        <dbReference type="ChEBI" id="CHEBI:30879"/>
        <dbReference type="ChEBI" id="CHEBI:57597"/>
        <dbReference type="ChEBI" id="CHEBI:83408"/>
        <dbReference type="EC" id="3.1.4.46"/>
    </reaction>
</comment>
<feature type="signal peptide" evidence="9">
    <location>
        <begin position="1"/>
        <end position="17"/>
    </location>
</feature>
<dbReference type="Pfam" id="PF03009">
    <property type="entry name" value="GDPD"/>
    <property type="match status" value="2"/>
</dbReference>
<dbReference type="FunFam" id="3.20.20.190:FF:000011">
    <property type="entry name" value="Glycerophosphodiester phosphodiesterase GDPDL3"/>
    <property type="match status" value="1"/>
</dbReference>
<evidence type="ECO:0000256" key="4">
    <source>
        <dbReference type="ARBA" id="ARBA00022801"/>
    </source>
</evidence>
<gene>
    <name evidence="11" type="ORF">HS088_TW04G01501</name>
</gene>
<dbReference type="PANTHER" id="PTHR43620:SF44">
    <property type="entry name" value="GLYCEROPHOSPHODIESTER PHOSPHODIESTERASE GDPDL6-RELATED"/>
    <property type="match status" value="1"/>
</dbReference>
<keyword evidence="8" id="KW-1133">Transmembrane helix</keyword>
<dbReference type="FunCoup" id="A0A7J7DT27">
    <property type="interactions" value="67"/>
</dbReference>
<dbReference type="FunFam" id="3.20.20.190:FF:000013">
    <property type="entry name" value="Glycerophosphodiester phosphodiesterase GDPDL3"/>
    <property type="match status" value="1"/>
</dbReference>
<evidence type="ECO:0000259" key="10">
    <source>
        <dbReference type="PROSITE" id="PS51704"/>
    </source>
</evidence>
<feature type="transmembrane region" description="Helical" evidence="8">
    <location>
        <begin position="746"/>
        <end position="764"/>
    </location>
</feature>
<dbReference type="Proteomes" id="UP000593562">
    <property type="component" value="Unassembled WGS sequence"/>
</dbReference>
<dbReference type="GO" id="GO:0006629">
    <property type="term" value="P:lipid metabolic process"/>
    <property type="evidence" value="ECO:0007669"/>
    <property type="project" value="InterPro"/>
</dbReference>
<protein>
    <recommendedName>
        <fullName evidence="1">glycerophosphodiester phosphodiesterase</fullName>
        <ecNumber evidence="1">3.1.4.46</ecNumber>
    </recommendedName>
</protein>
<dbReference type="EC" id="3.1.4.46" evidence="1"/>
<feature type="domain" description="GP-PDE" evidence="10">
    <location>
        <begin position="358"/>
        <end position="659"/>
    </location>
</feature>
<dbReference type="InterPro" id="IPR017946">
    <property type="entry name" value="PLC-like_Pdiesterase_TIM-brl"/>
</dbReference>
<feature type="chain" id="PRO_5029568531" description="glycerophosphodiester phosphodiesterase" evidence="9">
    <location>
        <begin position="18"/>
        <end position="765"/>
    </location>
</feature>
<evidence type="ECO:0000256" key="1">
    <source>
        <dbReference type="ARBA" id="ARBA00012247"/>
    </source>
</evidence>
<evidence type="ECO:0000256" key="8">
    <source>
        <dbReference type="SAM" id="Phobius"/>
    </source>
</evidence>
<keyword evidence="2 9" id="KW-0732">Signal</keyword>
<comment type="caution">
    <text evidence="11">The sequence shown here is derived from an EMBL/GenBank/DDBJ whole genome shotgun (WGS) entry which is preliminary data.</text>
</comment>
<reference evidence="11 12" key="1">
    <citation type="journal article" date="2020" name="Nat. Commun.">
        <title>Genome of Tripterygium wilfordii and identification of cytochrome P450 involved in triptolide biosynthesis.</title>
        <authorList>
            <person name="Tu L."/>
            <person name="Su P."/>
            <person name="Zhang Z."/>
            <person name="Gao L."/>
            <person name="Wang J."/>
            <person name="Hu T."/>
            <person name="Zhou J."/>
            <person name="Zhang Y."/>
            <person name="Zhao Y."/>
            <person name="Liu Y."/>
            <person name="Song Y."/>
            <person name="Tong Y."/>
            <person name="Lu Y."/>
            <person name="Yang J."/>
            <person name="Xu C."/>
            <person name="Jia M."/>
            <person name="Peters R.J."/>
            <person name="Huang L."/>
            <person name="Gao W."/>
        </authorList>
    </citation>
    <scope>NUCLEOTIDE SEQUENCE [LARGE SCALE GENOMIC DNA]</scope>
    <source>
        <strain evidence="12">cv. XIE 37</strain>
        <tissue evidence="11">Leaf</tissue>
    </source>
</reference>
<dbReference type="InParanoid" id="A0A7J7DT27"/>
<keyword evidence="8" id="KW-0812">Transmembrane</keyword>
<dbReference type="PANTHER" id="PTHR43620">
    <property type="entry name" value="GLYCEROPHOSPHORYL DIESTER PHOSPHODIESTERASE"/>
    <property type="match status" value="1"/>
</dbReference>
<dbReference type="CDD" id="cd08604">
    <property type="entry name" value="GDPD_SHV3_repeat_2"/>
    <property type="match status" value="1"/>
</dbReference>
<evidence type="ECO:0000256" key="2">
    <source>
        <dbReference type="ARBA" id="ARBA00022729"/>
    </source>
</evidence>
<evidence type="ECO:0000256" key="7">
    <source>
        <dbReference type="SAM" id="MobiDB-lite"/>
    </source>
</evidence>
<evidence type="ECO:0000256" key="3">
    <source>
        <dbReference type="ARBA" id="ARBA00022798"/>
    </source>
</evidence>
<keyword evidence="5" id="KW-0325">Glycoprotein</keyword>
<evidence type="ECO:0000313" key="11">
    <source>
        <dbReference type="EMBL" id="KAF5749532.1"/>
    </source>
</evidence>
<evidence type="ECO:0000313" key="12">
    <source>
        <dbReference type="Proteomes" id="UP000593562"/>
    </source>
</evidence>
<name>A0A7J7DT27_TRIWF</name>
<feature type="domain" description="GP-PDE" evidence="10">
    <location>
        <begin position="37"/>
        <end position="340"/>
    </location>
</feature>
<keyword evidence="4" id="KW-0378">Hydrolase</keyword>
<dbReference type="Gene3D" id="3.20.20.190">
    <property type="entry name" value="Phosphatidylinositol (PI) phosphodiesterase"/>
    <property type="match status" value="2"/>
</dbReference>
<accession>A0A7J7DT27</accession>
<evidence type="ECO:0000256" key="6">
    <source>
        <dbReference type="ARBA" id="ARBA00047512"/>
    </source>
</evidence>
<keyword evidence="12" id="KW-1185">Reference proteome</keyword>
<dbReference type="CDD" id="cd08603">
    <property type="entry name" value="GDPD_SHV3_repeat_1"/>
    <property type="match status" value="1"/>
</dbReference>
<dbReference type="GO" id="GO:0006071">
    <property type="term" value="P:glycerol metabolic process"/>
    <property type="evidence" value="ECO:0007669"/>
    <property type="project" value="UniProtKB-KW"/>
</dbReference>
<sequence>MIRFFFLFSLLLHATLAKKAAPAGPSEKWLTLSGKPPLVIARGGLSGIAPESSQIANTMAISTTAGSTSPAIFCNLQLTKDGMGICQTDIRLDNSTTIAQVYGLKEQKTYKVNGENVHGSFALDYILDELYSNVTLMQNIMSRPDVFDGLLPISSVDDVAGTKPPQLWLNVQYDRFYTEHKLSMASFIQETTRLTGVNYISSPEIGFLKSMNGKVNKARTKLIFTVLGPDVLEPTTNQKYGVIIKDLATVKSFASGILVPKGYIWPVNKQNYLEAVPTTLVTDAHKEGLEVYASGFANDMPASYNYSYDPSAEYLQFIANSQFSVDGVLTDFPPTAAQAIGENTNHHFEHYLFAGQPYLIITHNGASGVYPGSTDLAYQQAVNDGADIIDCTVQLSKDGVAFCSDTADLAGDTTAMSSFMARATTIPEIQAKSGVFSFDLEWSEIQTLKPQLASPFETTQNLVRNPAAKNAGKLVTLAEFLDLAKTKAVSGIMIDIQNAAYLASHKGLDIVAVVTSALSNATFDKQSTQQVLIQSDDTSVLSKFKEDPTYKRVLSIAELKGDAPKQSVDEIKKFADAVNVPRGTLLVTTEDGFTKSTTNVVKEMKAANISVYVSVLMNEFPTLAFDFFSDPIIELASFIQGLEVNGIVTEYPATASRYLGSPCSEPNAKTAFLMSPIGGLLSTVESRMQAPAAAPAPPIEVADIVDPPLPPVTKSSTPDGAGAGAGSNVTPAPGPRSSGFAGNANVGLSLLAIAVLSFFSIGYYL</sequence>
<dbReference type="PROSITE" id="PS51704">
    <property type="entry name" value="GP_PDE"/>
    <property type="match status" value="2"/>
</dbReference>
<keyword evidence="3" id="KW-0319">Glycerol metabolism</keyword>